<protein>
    <submittedName>
        <fullName evidence="2">PIR Superfamily Protein</fullName>
    </submittedName>
</protein>
<organism evidence="2 5">
    <name type="scientific">Plasmodium ovale curtisi</name>
    <dbReference type="NCBI Taxonomy" id="864141"/>
    <lineage>
        <taxon>Eukaryota</taxon>
        <taxon>Sar</taxon>
        <taxon>Alveolata</taxon>
        <taxon>Apicomplexa</taxon>
        <taxon>Aconoidasida</taxon>
        <taxon>Haemosporida</taxon>
        <taxon>Plasmodiidae</taxon>
        <taxon>Plasmodium</taxon>
        <taxon>Plasmodium (Plasmodium)</taxon>
    </lineage>
</organism>
<dbReference type="AlphaFoldDB" id="A0A1A8WPF0"/>
<evidence type="ECO:0000256" key="1">
    <source>
        <dbReference type="SAM" id="Phobius"/>
    </source>
</evidence>
<keyword evidence="1" id="KW-0812">Transmembrane</keyword>
<feature type="transmembrane region" description="Helical" evidence="1">
    <location>
        <begin position="261"/>
        <end position="284"/>
    </location>
</feature>
<dbReference type="EMBL" id="FLQU01001873">
    <property type="protein sequence ID" value="SBS94762.1"/>
    <property type="molecule type" value="Genomic_DNA"/>
</dbReference>
<gene>
    <name evidence="3" type="ORF">POVCU1_058410</name>
    <name evidence="2" type="ORF">POVCU2_0090400</name>
</gene>
<sequence length="333" mass="39524">MSDEDYSLSILNSNVFYEKLDKAPDYSIYEDDSFWKSHIMNTCIKYTNMFDTILKAFHYVSYLKIKEDIFFHERWNYLYFWVGSKALANAVEACPFEHVISVLKNVREYIQKDTYDYDIEKINSTHFKHLKVIYDYIVNYNSIKLMIGENTNCTRKYKEYVDNSYQIYEGIKAQCQTKEIEPYCKMFNYIAQKNPETILKKLTCNGEMPPLSVKQYIENHLHDTDGDTDLDVQMKDTGASVQMHTGGIYPSSAYDNMMPTFFPILGFFSILFLLYNFTPFRCWLHNIVSKKKNIRHRIYEEHSDEFFESVYESKDTNSQGNRHDISYHSIINS</sequence>
<dbReference type="InterPro" id="IPR008780">
    <property type="entry name" value="Plasmodium_Vir"/>
</dbReference>
<dbReference type="Proteomes" id="UP000078546">
    <property type="component" value="Unassembled WGS sequence"/>
</dbReference>
<keyword evidence="1" id="KW-0472">Membrane</keyword>
<dbReference type="Pfam" id="PF05795">
    <property type="entry name" value="Plasmodium_Vir"/>
    <property type="match status" value="2"/>
</dbReference>
<keyword evidence="1" id="KW-1133">Transmembrane helix</keyword>
<proteinExistence type="predicted"/>
<evidence type="ECO:0000313" key="5">
    <source>
        <dbReference type="Proteomes" id="UP000078560"/>
    </source>
</evidence>
<reference evidence="4 5" key="2">
    <citation type="submission" date="2016-05" db="EMBL/GenBank/DDBJ databases">
        <authorList>
            <person name="Naeem Raeece"/>
        </authorList>
    </citation>
    <scope>NUCLEOTIDE SEQUENCE [LARGE SCALE GENOMIC DNA]</scope>
</reference>
<reference evidence="2" key="1">
    <citation type="submission" date="2016-05" db="EMBL/GenBank/DDBJ databases">
        <authorList>
            <person name="Lavstsen T."/>
            <person name="Jespersen J.S."/>
        </authorList>
    </citation>
    <scope>NUCLEOTIDE SEQUENCE [LARGE SCALE GENOMIC DNA]</scope>
</reference>
<evidence type="ECO:0000313" key="2">
    <source>
        <dbReference type="EMBL" id="SBS94762.1"/>
    </source>
</evidence>
<evidence type="ECO:0000313" key="4">
    <source>
        <dbReference type="Proteomes" id="UP000078546"/>
    </source>
</evidence>
<dbReference type="EMBL" id="FLQV01001779">
    <property type="protein sequence ID" value="SBT00211.1"/>
    <property type="molecule type" value="Genomic_DNA"/>
</dbReference>
<accession>A0A1A8WPF0</accession>
<evidence type="ECO:0000313" key="3">
    <source>
        <dbReference type="EMBL" id="SBT00211.1"/>
    </source>
</evidence>
<name>A0A1A8WPF0_PLAOA</name>
<dbReference type="Proteomes" id="UP000078560">
    <property type="component" value="Unassembled WGS sequence"/>
</dbReference>